<keyword evidence="3" id="KW-1185">Reference proteome</keyword>
<accession>A0A2N3PLN1</accession>
<dbReference type="EMBL" id="MBPK01000001">
    <property type="protein sequence ID" value="PKT82756.1"/>
    <property type="molecule type" value="Genomic_DNA"/>
</dbReference>
<feature type="domain" description="Plasminogen-binding protein PgbA N-terminal" evidence="1">
    <location>
        <begin position="33"/>
        <end position="251"/>
    </location>
</feature>
<dbReference type="Proteomes" id="UP000233350">
    <property type="component" value="Unassembled WGS sequence"/>
</dbReference>
<dbReference type="RefSeq" id="WP_101312879.1">
    <property type="nucleotide sequence ID" value="NZ_CALJBS010000009.1"/>
</dbReference>
<dbReference type="InterPro" id="IPR029276">
    <property type="entry name" value="PgbA_N"/>
</dbReference>
<protein>
    <submittedName>
        <fullName evidence="2">Plasminogen-binding protein pgbA</fullName>
    </submittedName>
</protein>
<name>A0A2N3PLN1_9HELI</name>
<comment type="caution">
    <text evidence="2">The sequence shown here is derived from an EMBL/GenBank/DDBJ whole genome shotgun (WGS) entry which is preliminary data.</text>
</comment>
<evidence type="ECO:0000313" key="2">
    <source>
        <dbReference type="EMBL" id="PKT82756.1"/>
    </source>
</evidence>
<dbReference type="Pfam" id="PF15436">
    <property type="entry name" value="PGBA_N"/>
    <property type="match status" value="1"/>
</dbReference>
<dbReference type="OrthoDB" id="5372482at2"/>
<dbReference type="AlphaFoldDB" id="A0A2N3PLN1"/>
<sequence>MKFLNSFQYFLKYSLFLVLFNVFSYASPFGNKLIVPIAELDEDFRHYAYVPAFDLKVGESGEIVRWFTKEHSAIVARAAVVEIKDNRAKIAFEPFEGLEQGAFPAPILYPKKNDEVIFRAFNDRAFLVAPSQEIYEKIKAVYPDVTWLHPDLLATYLMDVGHTSPVKGDFRRVCTQYAAGIVYLVNLNEGQALDCQTFKPVKKDYITGRAPINERMLPFFSRIGSDNQAWFSYLINDVTTQDYYLYFDALLKGEIKDEDATFFGRVTRYFTNQIKNIF</sequence>
<reference evidence="2 3" key="1">
    <citation type="submission" date="2016-07" db="EMBL/GenBank/DDBJ databases">
        <title>Detection of Helicobacter winghamensis from caecal content of red fox (Vulpes vulpes).</title>
        <authorList>
            <person name="Zanoni R.G."/>
            <person name="Florio D."/>
            <person name="Caffara M."/>
            <person name="Renzi M."/>
            <person name="Parisi A."/>
            <person name="Pasquali F."/>
            <person name="Manfreda G."/>
        </authorList>
    </citation>
    <scope>NUCLEOTIDE SEQUENCE [LARGE SCALE GENOMIC DNA]</scope>
    <source>
        <strain evidence="2 3">295_13</strain>
    </source>
</reference>
<dbReference type="STRING" id="556267.HWAG_01161"/>
<proteinExistence type="predicted"/>
<evidence type="ECO:0000259" key="1">
    <source>
        <dbReference type="Pfam" id="PF15436"/>
    </source>
</evidence>
<organism evidence="2 3">
    <name type="scientific">Helicobacter winghamensis</name>
    <dbReference type="NCBI Taxonomy" id="157268"/>
    <lineage>
        <taxon>Bacteria</taxon>
        <taxon>Pseudomonadati</taxon>
        <taxon>Campylobacterota</taxon>
        <taxon>Epsilonproteobacteria</taxon>
        <taxon>Campylobacterales</taxon>
        <taxon>Helicobacteraceae</taxon>
        <taxon>Helicobacter</taxon>
    </lineage>
</organism>
<evidence type="ECO:0000313" key="3">
    <source>
        <dbReference type="Proteomes" id="UP000233350"/>
    </source>
</evidence>
<gene>
    <name evidence="2" type="ORF">BCM31_06290</name>
</gene>